<accession>A0A914H140</accession>
<keyword evidence="2" id="KW-1185">Reference proteome</keyword>
<evidence type="ECO:0000313" key="2">
    <source>
        <dbReference type="Proteomes" id="UP000887572"/>
    </source>
</evidence>
<dbReference type="AlphaFoldDB" id="A0A914H140"/>
<dbReference type="WBParaSite" id="Gr19_v10_g12279.t2">
    <property type="protein sequence ID" value="Gr19_v10_g12279.t2"/>
    <property type="gene ID" value="Gr19_v10_g12279"/>
</dbReference>
<feature type="region of interest" description="Disordered" evidence="1">
    <location>
        <begin position="101"/>
        <end position="142"/>
    </location>
</feature>
<evidence type="ECO:0000313" key="3">
    <source>
        <dbReference type="WBParaSite" id="Gr19_v10_g12279.t2"/>
    </source>
</evidence>
<feature type="compositionally biased region" description="Basic residues" evidence="1">
    <location>
        <begin position="126"/>
        <end position="142"/>
    </location>
</feature>
<sequence>MLALKCTALKCAGTEVCVSEVWALKRSPPESDGGRLDLEPQRRPVAWLGAAACLPACEETVGNCLPGEADKCQQRGQNWCQQVKVSNSTLPQRWSRLTMQRRTTAGKLQVKNSTPPQRRPRPDVKRRARPRARRSQKKVLGI</sequence>
<evidence type="ECO:0000256" key="1">
    <source>
        <dbReference type="SAM" id="MobiDB-lite"/>
    </source>
</evidence>
<organism evidence="2 3">
    <name type="scientific">Globodera rostochiensis</name>
    <name type="common">Golden nematode worm</name>
    <name type="synonym">Heterodera rostochiensis</name>
    <dbReference type="NCBI Taxonomy" id="31243"/>
    <lineage>
        <taxon>Eukaryota</taxon>
        <taxon>Metazoa</taxon>
        <taxon>Ecdysozoa</taxon>
        <taxon>Nematoda</taxon>
        <taxon>Chromadorea</taxon>
        <taxon>Rhabditida</taxon>
        <taxon>Tylenchina</taxon>
        <taxon>Tylenchomorpha</taxon>
        <taxon>Tylenchoidea</taxon>
        <taxon>Heteroderidae</taxon>
        <taxon>Heteroderinae</taxon>
        <taxon>Globodera</taxon>
    </lineage>
</organism>
<dbReference type="Proteomes" id="UP000887572">
    <property type="component" value="Unplaced"/>
</dbReference>
<name>A0A914H140_GLORO</name>
<proteinExistence type="predicted"/>
<reference evidence="3" key="1">
    <citation type="submission" date="2022-11" db="UniProtKB">
        <authorList>
            <consortium name="WormBaseParasite"/>
        </authorList>
    </citation>
    <scope>IDENTIFICATION</scope>
</reference>
<protein>
    <submittedName>
        <fullName evidence="3">Uncharacterized protein</fullName>
    </submittedName>
</protein>